<sequence>MNLMKLGFMLITLGFVVMLVALLLPFINIIFSGKVESIDIGGGGCIVILFIPICFGFGAPSLAQLLIIVAALLTLAILIVGLLMTREAKKGAEKLGLVD</sequence>
<dbReference type="AlphaFoldDB" id="A0A7C4NPV2"/>
<evidence type="ECO:0000256" key="1">
    <source>
        <dbReference type="SAM" id="Phobius"/>
    </source>
</evidence>
<reference evidence="3" key="1">
    <citation type="journal article" date="2020" name="mSystems">
        <title>Genome- and Community-Level Interaction Insights into Carbon Utilization and Element Cycling Functions of Hydrothermarchaeota in Hydrothermal Sediment.</title>
        <authorList>
            <person name="Zhou Z."/>
            <person name="Liu Y."/>
            <person name="Xu W."/>
            <person name="Pan J."/>
            <person name="Luo Z.H."/>
            <person name="Li M."/>
        </authorList>
    </citation>
    <scope>NUCLEOTIDE SEQUENCE [LARGE SCALE GENOMIC DNA]</scope>
    <source>
        <strain evidence="3">SpSt-637</strain>
        <strain evidence="2">SpSt-667</strain>
    </source>
</reference>
<feature type="transmembrane region" description="Helical" evidence="1">
    <location>
        <begin position="6"/>
        <end position="31"/>
    </location>
</feature>
<evidence type="ECO:0008006" key="4">
    <source>
        <dbReference type="Google" id="ProtNLM"/>
    </source>
</evidence>
<evidence type="ECO:0000313" key="3">
    <source>
        <dbReference type="EMBL" id="HGQ65031.1"/>
    </source>
</evidence>
<dbReference type="EMBL" id="DTCK01000008">
    <property type="protein sequence ID" value="HGQ35157.1"/>
    <property type="molecule type" value="Genomic_DNA"/>
</dbReference>
<gene>
    <name evidence="3" type="ORF">ENU08_07300</name>
    <name evidence="2" type="ORF">ENU41_00550</name>
</gene>
<organism evidence="3">
    <name type="scientific">Ignisphaera aggregans</name>
    <dbReference type="NCBI Taxonomy" id="334771"/>
    <lineage>
        <taxon>Archaea</taxon>
        <taxon>Thermoproteota</taxon>
        <taxon>Thermoprotei</taxon>
        <taxon>Desulfurococcales</taxon>
        <taxon>Desulfurococcaceae</taxon>
        <taxon>Ignisphaera</taxon>
    </lineage>
</organism>
<comment type="caution">
    <text evidence="3">The sequence shown here is derived from an EMBL/GenBank/DDBJ whole genome shotgun (WGS) entry which is preliminary data.</text>
</comment>
<name>A0A7C4NPV2_9CREN</name>
<keyword evidence="1" id="KW-0812">Transmembrane</keyword>
<feature type="transmembrane region" description="Helical" evidence="1">
    <location>
        <begin position="65"/>
        <end position="84"/>
    </location>
</feature>
<keyword evidence="1" id="KW-0472">Membrane</keyword>
<accession>A0A7C4NPV2</accession>
<dbReference type="EMBL" id="DTBD01000066">
    <property type="protein sequence ID" value="HGQ65031.1"/>
    <property type="molecule type" value="Genomic_DNA"/>
</dbReference>
<protein>
    <recommendedName>
        <fullName evidence="4">DUF131 domain-containing protein</fullName>
    </recommendedName>
</protein>
<evidence type="ECO:0000313" key="2">
    <source>
        <dbReference type="EMBL" id="HGQ35157.1"/>
    </source>
</evidence>
<proteinExistence type="predicted"/>
<feature type="transmembrane region" description="Helical" evidence="1">
    <location>
        <begin position="38"/>
        <end position="59"/>
    </location>
</feature>
<keyword evidence="1" id="KW-1133">Transmembrane helix</keyword>